<dbReference type="InterPro" id="IPR010720">
    <property type="entry name" value="Alpha-L-AF_C"/>
</dbReference>
<dbReference type="PATRIC" id="fig|1544798.3.peg.2020"/>
<feature type="chain" id="PRO_5002331087" description="non-reducing end alpha-L-arabinofuranosidase" evidence="7">
    <location>
        <begin position="20"/>
        <end position="646"/>
    </location>
</feature>
<dbReference type="Pfam" id="PF22848">
    <property type="entry name" value="ASD1_dom"/>
    <property type="match status" value="1"/>
</dbReference>
<accession>A0A0D8JFG6</accession>
<evidence type="ECO:0000256" key="5">
    <source>
        <dbReference type="ARBA" id="ARBA00022801"/>
    </source>
</evidence>
<evidence type="ECO:0000256" key="1">
    <source>
        <dbReference type="ARBA" id="ARBA00001462"/>
    </source>
</evidence>
<dbReference type="Pfam" id="PF06964">
    <property type="entry name" value="Alpha-L-AF_C"/>
    <property type="match status" value="1"/>
</dbReference>
<dbReference type="SMART" id="SM00813">
    <property type="entry name" value="Alpha-L-AF_C"/>
    <property type="match status" value="1"/>
</dbReference>
<evidence type="ECO:0000313" key="10">
    <source>
        <dbReference type="Proteomes" id="UP000032544"/>
    </source>
</evidence>
<gene>
    <name evidence="9" type="ORF">LH29_10050</name>
</gene>
<dbReference type="Pfam" id="PF02018">
    <property type="entry name" value="CBM_4_9"/>
    <property type="match status" value="1"/>
</dbReference>
<name>A0A0D8JFG6_9BACT</name>
<comment type="caution">
    <text evidence="9">The sequence shown here is derived from an EMBL/GenBank/DDBJ whole genome shotgun (WGS) entry which is preliminary data.</text>
</comment>
<dbReference type="GO" id="GO:0046373">
    <property type="term" value="P:L-arabinose metabolic process"/>
    <property type="evidence" value="ECO:0007669"/>
    <property type="project" value="InterPro"/>
</dbReference>
<evidence type="ECO:0000256" key="3">
    <source>
        <dbReference type="ARBA" id="ARBA00012670"/>
    </source>
</evidence>
<keyword evidence="6" id="KW-0325">Glycoprotein</keyword>
<dbReference type="Gene3D" id="3.20.20.80">
    <property type="entry name" value="Glycosidases"/>
    <property type="match status" value="1"/>
</dbReference>
<evidence type="ECO:0000313" key="9">
    <source>
        <dbReference type="EMBL" id="KJF45657.1"/>
    </source>
</evidence>
<comment type="catalytic activity">
    <reaction evidence="1">
        <text>Hydrolysis of terminal non-reducing alpha-L-arabinofuranoside residues in alpha-L-arabinosides.</text>
        <dbReference type="EC" id="3.2.1.55"/>
    </reaction>
</comment>
<dbReference type="SUPFAM" id="SSF49785">
    <property type="entry name" value="Galactose-binding domain-like"/>
    <property type="match status" value="1"/>
</dbReference>
<comment type="similarity">
    <text evidence="2">Belongs to the glycosyl hydrolase 51 family.</text>
</comment>
<dbReference type="STRING" id="1544798.LH29_10050"/>
<organism evidence="9 10">
    <name type="scientific">Draconibacterium sediminis</name>
    <dbReference type="NCBI Taxonomy" id="1544798"/>
    <lineage>
        <taxon>Bacteria</taxon>
        <taxon>Pseudomonadati</taxon>
        <taxon>Bacteroidota</taxon>
        <taxon>Bacteroidia</taxon>
        <taxon>Marinilabiliales</taxon>
        <taxon>Prolixibacteraceae</taxon>
        <taxon>Draconibacterium</taxon>
    </lineage>
</organism>
<dbReference type="Proteomes" id="UP000032544">
    <property type="component" value="Unassembled WGS sequence"/>
</dbReference>
<dbReference type="InterPro" id="IPR003305">
    <property type="entry name" value="CenC_carb-bd"/>
</dbReference>
<feature type="signal peptide" evidence="7">
    <location>
        <begin position="1"/>
        <end position="19"/>
    </location>
</feature>
<dbReference type="OrthoDB" id="9758333at2"/>
<keyword evidence="4 7" id="KW-0732">Signal</keyword>
<dbReference type="InterPro" id="IPR017853">
    <property type="entry name" value="GH"/>
</dbReference>
<dbReference type="InterPro" id="IPR013780">
    <property type="entry name" value="Glyco_hydro_b"/>
</dbReference>
<reference evidence="9 10" key="1">
    <citation type="submission" date="2014-09" db="EMBL/GenBank/DDBJ databases">
        <title>Draft Genome Sequence of Draconibacterium sp. JN14CK-3.</title>
        <authorList>
            <person name="Dong C."/>
            <person name="Lai Q."/>
            <person name="Shao Z."/>
        </authorList>
    </citation>
    <scope>NUCLEOTIDE SEQUENCE [LARGE SCALE GENOMIC DNA]</scope>
    <source>
        <strain evidence="9 10">JN14CK-3</strain>
    </source>
</reference>
<dbReference type="InterPro" id="IPR008979">
    <property type="entry name" value="Galactose-bd-like_sf"/>
</dbReference>
<dbReference type="GO" id="GO:0046556">
    <property type="term" value="F:alpha-L-arabinofuranosidase activity"/>
    <property type="evidence" value="ECO:0007669"/>
    <property type="project" value="UniProtKB-EC"/>
</dbReference>
<keyword evidence="10" id="KW-1185">Reference proteome</keyword>
<feature type="domain" description="Alpha-L-arabinofuranosidase C-terminal" evidence="8">
    <location>
        <begin position="451"/>
        <end position="634"/>
    </location>
</feature>
<evidence type="ECO:0000256" key="7">
    <source>
        <dbReference type="SAM" id="SignalP"/>
    </source>
</evidence>
<evidence type="ECO:0000256" key="6">
    <source>
        <dbReference type="ARBA" id="ARBA00023180"/>
    </source>
</evidence>
<dbReference type="RefSeq" id="WP_045028173.1">
    <property type="nucleotide sequence ID" value="NZ_JRHC01000001.1"/>
</dbReference>
<proteinExistence type="inferred from homology"/>
<evidence type="ECO:0000256" key="2">
    <source>
        <dbReference type="ARBA" id="ARBA00007186"/>
    </source>
</evidence>
<dbReference type="SUPFAM" id="SSF51445">
    <property type="entry name" value="(Trans)glycosidases"/>
    <property type="match status" value="1"/>
</dbReference>
<dbReference type="PANTHER" id="PTHR31776:SF0">
    <property type="entry name" value="ALPHA-L-ARABINOFURANOSIDASE 1"/>
    <property type="match status" value="1"/>
</dbReference>
<dbReference type="SUPFAM" id="SSF51011">
    <property type="entry name" value="Glycosyl hydrolase domain"/>
    <property type="match status" value="1"/>
</dbReference>
<dbReference type="AlphaFoldDB" id="A0A0D8JFG6"/>
<sequence>MKFRAIIFLMAICSQSLFAQKHFEVDVSKTVAEVQPDMYGVFFEDINFGADGGLYAELIKNRSFEFDQPFVGWLPFGNVDVKNDNPCFDRNPNYVRLNETGLRRGTGLENEGFRGIGFKKNDSYRFSFYARSLDGGEKKFGIELVSSGEEVIGRGELLVSGNNWEKYECIIKSNATDAKGKVRLFLKTAGEVDLDHISMFPTETWLNRENGLRKDLVEALYELNPGVFRFPGGCIIEGNTLETRYLWKNSVGPVENRPLNENRWNYTFKHRFFPDYYQTYGLGFYEYFLLSEDLGAEPLPVISCGLACQYESEECVHVDDLEPYIEDAVDLIEFANGPVDSEWGKVRAEMGHPEPFNLKYLAIGNEQWGEGYVERLIPFMEVLREKYPEIKIIGTAGPAPDGENFDFLWPKMTELKVDLVDEHYYRSPEWFLANAERYDSYDRNGPKVFAGEFASHHKTRDNNLRAAISEAAFMTGLERNADIVQLATYAPLFAHYDAWQWKPDMIWFDNLQVVRTPNYYVQQMYGHNTGTNVLSIIADGANITGQDSLYASAVIDENTSEVIVKVVNASDEVQDINIDLKGLKKSIEKAEVKITCLHSNQPEAINTREAPNTLVPTHSSVWASESGFKLKALGNAFYVCRVKIKN</sequence>
<dbReference type="InterPro" id="IPR055235">
    <property type="entry name" value="ASD1_cat"/>
</dbReference>
<protein>
    <recommendedName>
        <fullName evidence="3">non-reducing end alpha-L-arabinofuranosidase</fullName>
        <ecNumber evidence="3">3.2.1.55</ecNumber>
    </recommendedName>
</protein>
<dbReference type="Gene3D" id="2.60.40.1180">
    <property type="entry name" value="Golgi alpha-mannosidase II"/>
    <property type="match status" value="1"/>
</dbReference>
<evidence type="ECO:0000259" key="8">
    <source>
        <dbReference type="SMART" id="SM00813"/>
    </source>
</evidence>
<dbReference type="EC" id="3.2.1.55" evidence="3"/>
<evidence type="ECO:0000256" key="4">
    <source>
        <dbReference type="ARBA" id="ARBA00022729"/>
    </source>
</evidence>
<dbReference type="PANTHER" id="PTHR31776">
    <property type="entry name" value="ALPHA-L-ARABINOFURANOSIDASE 1"/>
    <property type="match status" value="1"/>
</dbReference>
<dbReference type="EMBL" id="JRHC01000001">
    <property type="protein sequence ID" value="KJF45657.1"/>
    <property type="molecule type" value="Genomic_DNA"/>
</dbReference>
<dbReference type="InterPro" id="IPR051563">
    <property type="entry name" value="Glycosyl_Hydrolase_51"/>
</dbReference>
<keyword evidence="5" id="KW-0378">Hydrolase</keyword>